<keyword evidence="2" id="KW-0812">Transmembrane</keyword>
<gene>
    <name evidence="3" type="ORF">G9272_01795</name>
</gene>
<keyword evidence="4" id="KW-1185">Reference proteome</keyword>
<dbReference type="Proteomes" id="UP000502665">
    <property type="component" value="Chromosome"/>
</dbReference>
<keyword evidence="2" id="KW-1133">Transmembrane helix</keyword>
<dbReference type="Gene3D" id="1.20.1250.20">
    <property type="entry name" value="MFS general substrate transporter like domains"/>
    <property type="match status" value="1"/>
</dbReference>
<feature type="compositionally biased region" description="Low complexity" evidence="1">
    <location>
        <begin position="12"/>
        <end position="26"/>
    </location>
</feature>
<dbReference type="AlphaFoldDB" id="A0A6M4WSC8"/>
<feature type="transmembrane region" description="Helical" evidence="2">
    <location>
        <begin position="30"/>
        <end position="54"/>
    </location>
</feature>
<proteinExistence type="predicted"/>
<evidence type="ECO:0000256" key="1">
    <source>
        <dbReference type="SAM" id="MobiDB-lite"/>
    </source>
</evidence>
<protein>
    <submittedName>
        <fullName evidence="3">MFS transporter</fullName>
    </submittedName>
</protein>
<dbReference type="SUPFAM" id="SSF103473">
    <property type="entry name" value="MFS general substrate transporter"/>
    <property type="match status" value="1"/>
</dbReference>
<dbReference type="RefSeq" id="WP_171394855.1">
    <property type="nucleotide sequence ID" value="NZ_CP049838.1"/>
</dbReference>
<dbReference type="InterPro" id="IPR036259">
    <property type="entry name" value="MFS_trans_sf"/>
</dbReference>
<accession>A0A6M4WSC8</accession>
<keyword evidence="2" id="KW-0472">Membrane</keyword>
<feature type="transmembrane region" description="Helical" evidence="2">
    <location>
        <begin position="60"/>
        <end position="80"/>
    </location>
</feature>
<feature type="region of interest" description="Disordered" evidence="1">
    <location>
        <begin position="1"/>
        <end position="26"/>
    </location>
</feature>
<reference evidence="3" key="1">
    <citation type="submission" date="2020-03" db="EMBL/GenBank/DDBJ databases">
        <title>Molecular networking-based the target discovery of potent antiproliferative macrolactams: 5/6/7/16 polycyclic ansamycins and glycosylated trienomycin from Streptomyces cacaoi subsp. asoensis.</title>
        <authorList>
            <person name="Liu L.-L."/>
        </authorList>
    </citation>
    <scope>NUCLEOTIDE SEQUENCE [LARGE SCALE GENOMIC DNA]</scope>
    <source>
        <strain evidence="3">H2S5</strain>
    </source>
</reference>
<evidence type="ECO:0000313" key="3">
    <source>
        <dbReference type="EMBL" id="QJS99202.1"/>
    </source>
</evidence>
<evidence type="ECO:0000313" key="4">
    <source>
        <dbReference type="Proteomes" id="UP000502665"/>
    </source>
</evidence>
<feature type="transmembrane region" description="Helical" evidence="2">
    <location>
        <begin position="112"/>
        <end position="131"/>
    </location>
</feature>
<organism evidence="3 4">
    <name type="scientific">Streptomyces asoensis</name>
    <dbReference type="NCBI Taxonomy" id="249586"/>
    <lineage>
        <taxon>Bacteria</taxon>
        <taxon>Bacillati</taxon>
        <taxon>Actinomycetota</taxon>
        <taxon>Actinomycetes</taxon>
        <taxon>Kitasatosporales</taxon>
        <taxon>Streptomycetaceae</taxon>
        <taxon>Streptomyces</taxon>
    </lineage>
</organism>
<dbReference type="EMBL" id="CP049838">
    <property type="protein sequence ID" value="QJS99202.1"/>
    <property type="molecule type" value="Genomic_DNA"/>
</dbReference>
<sequence>MSTSASPTSLVAGAAGPLPRSRPGARPAPAAAVVVGFARNVGFYGMIFLLGLYLHQVHGLSALATGVAFLPMTVLTCFMGPVAGRQLGGALAVAVFGALVADRAGLVSGLHTSLLIAAATVAASVVATVPLRTRVPHQIPATTADAGLRLLER</sequence>
<name>A0A6M4WSC8_9ACTN</name>
<evidence type="ECO:0000256" key="2">
    <source>
        <dbReference type="SAM" id="Phobius"/>
    </source>
</evidence>